<dbReference type="PROSITE" id="PS51257">
    <property type="entry name" value="PROKAR_LIPOPROTEIN"/>
    <property type="match status" value="1"/>
</dbReference>
<dbReference type="PROSITE" id="PS00079">
    <property type="entry name" value="MULTICOPPER_OXIDASE1"/>
    <property type="match status" value="2"/>
</dbReference>
<gene>
    <name evidence="7" type="primary">petE</name>
    <name evidence="7" type="ORF">Hgul01_01278</name>
</gene>
<feature type="signal peptide" evidence="5">
    <location>
        <begin position="1"/>
        <end position="26"/>
    </location>
</feature>
<name>A0ABP9WWA8_9CHLR</name>
<dbReference type="InterPro" id="IPR000923">
    <property type="entry name" value="BlueCu_1"/>
</dbReference>
<evidence type="ECO:0000256" key="4">
    <source>
        <dbReference type="ARBA" id="ARBA00023008"/>
    </source>
</evidence>
<evidence type="ECO:0000256" key="3">
    <source>
        <dbReference type="ARBA" id="ARBA00022982"/>
    </source>
</evidence>
<keyword evidence="2" id="KW-0479">Metal-binding</keyword>
<dbReference type="InterPro" id="IPR033138">
    <property type="entry name" value="Cu_oxidase_CS"/>
</dbReference>
<evidence type="ECO:0000256" key="2">
    <source>
        <dbReference type="ARBA" id="ARBA00022723"/>
    </source>
</evidence>
<dbReference type="Pfam" id="PF00127">
    <property type="entry name" value="Copper-bind"/>
    <property type="match status" value="2"/>
</dbReference>
<proteinExistence type="predicted"/>
<evidence type="ECO:0000259" key="6">
    <source>
        <dbReference type="Pfam" id="PF00127"/>
    </source>
</evidence>
<feature type="domain" description="Blue (type 1) copper" evidence="6">
    <location>
        <begin position="53"/>
        <end position="158"/>
    </location>
</feature>
<dbReference type="CDD" id="cd04233">
    <property type="entry name" value="Auracyanin"/>
    <property type="match status" value="2"/>
</dbReference>
<dbReference type="PANTHER" id="PTHR38439">
    <property type="entry name" value="AURACYANIN-B"/>
    <property type="match status" value="1"/>
</dbReference>
<protein>
    <submittedName>
        <fullName evidence="7">Plastocyanin</fullName>
    </submittedName>
</protein>
<evidence type="ECO:0000313" key="8">
    <source>
        <dbReference type="Proteomes" id="UP001428290"/>
    </source>
</evidence>
<dbReference type="PROSITE" id="PS00196">
    <property type="entry name" value="COPPER_BLUE"/>
    <property type="match status" value="2"/>
</dbReference>
<reference evidence="7 8" key="1">
    <citation type="submission" date="2024-02" db="EMBL/GenBank/DDBJ databases">
        <title>Herpetosiphon gulosus NBRC 112829.</title>
        <authorList>
            <person name="Ichikawa N."/>
            <person name="Katano-Makiyama Y."/>
            <person name="Hidaka K."/>
        </authorList>
    </citation>
    <scope>NUCLEOTIDE SEQUENCE [LARGE SCALE GENOMIC DNA]</scope>
    <source>
        <strain evidence="7 8">NBRC 112829</strain>
    </source>
</reference>
<dbReference type="Gene3D" id="2.60.40.420">
    <property type="entry name" value="Cupredoxins - blue copper proteins"/>
    <property type="match status" value="2"/>
</dbReference>
<dbReference type="SUPFAM" id="SSF49503">
    <property type="entry name" value="Cupredoxins"/>
    <property type="match status" value="2"/>
</dbReference>
<feature type="domain" description="Blue (type 1) copper" evidence="6">
    <location>
        <begin position="178"/>
        <end position="287"/>
    </location>
</feature>
<feature type="chain" id="PRO_5045282800" evidence="5">
    <location>
        <begin position="27"/>
        <end position="287"/>
    </location>
</feature>
<comment type="caution">
    <text evidence="7">The sequence shown here is derived from an EMBL/GenBank/DDBJ whole genome shotgun (WGS) entry which is preliminary data.</text>
</comment>
<keyword evidence="3" id="KW-0249">Electron transport</keyword>
<dbReference type="Proteomes" id="UP001428290">
    <property type="component" value="Unassembled WGS sequence"/>
</dbReference>
<evidence type="ECO:0000256" key="5">
    <source>
        <dbReference type="SAM" id="SignalP"/>
    </source>
</evidence>
<dbReference type="RefSeq" id="WP_345721127.1">
    <property type="nucleotide sequence ID" value="NZ_BAABRU010000004.1"/>
</dbReference>
<evidence type="ECO:0000313" key="7">
    <source>
        <dbReference type="EMBL" id="GAA5527492.1"/>
    </source>
</evidence>
<keyword evidence="5" id="KW-0732">Signal</keyword>
<dbReference type="InterPro" id="IPR050845">
    <property type="entry name" value="Cu-binding_ET"/>
</dbReference>
<dbReference type="InterPro" id="IPR028871">
    <property type="entry name" value="BlueCu_1_BS"/>
</dbReference>
<dbReference type="EMBL" id="BAABRU010000004">
    <property type="protein sequence ID" value="GAA5527492.1"/>
    <property type="molecule type" value="Genomic_DNA"/>
</dbReference>
<evidence type="ECO:0000256" key="1">
    <source>
        <dbReference type="ARBA" id="ARBA00022448"/>
    </source>
</evidence>
<keyword evidence="8" id="KW-1185">Reference proteome</keyword>
<sequence>MPIRRWTRPLAGVLLASSLVACGGTADDNVGVFKGVPDVVVAGSVSNDLTIDSADGATLAFAKTELTAGTGEIKVTFNNKGVVPHNWVLVNPGEEDKTVADSATTTNFEAPNSLSHTKTLDGGGSETVSFNIAEPGTYSYICTYPGHYAAGMKGTFNVVAAGGGGAAPGGGGAGLTVNSGDAASMTFVETELSANAGEVTVSFNNAGTLPHNLAIVKPGEEQKAIDSAVANAPDFMPSADTVLGTTKTINTGETASVTANLEPGTYSYICAYPGHYASGMKGTLTVK</sequence>
<accession>A0ABP9WWA8</accession>
<dbReference type="PANTHER" id="PTHR38439:SF2">
    <property type="entry name" value="OUTER MEMBRANE PROTEIN H.8"/>
    <property type="match status" value="1"/>
</dbReference>
<dbReference type="InterPro" id="IPR008972">
    <property type="entry name" value="Cupredoxin"/>
</dbReference>
<organism evidence="7 8">
    <name type="scientific">Herpetosiphon gulosus</name>
    <dbReference type="NCBI Taxonomy" id="1973496"/>
    <lineage>
        <taxon>Bacteria</taxon>
        <taxon>Bacillati</taxon>
        <taxon>Chloroflexota</taxon>
        <taxon>Chloroflexia</taxon>
        <taxon>Herpetosiphonales</taxon>
        <taxon>Herpetosiphonaceae</taxon>
        <taxon>Herpetosiphon</taxon>
    </lineage>
</organism>
<keyword evidence="1" id="KW-0813">Transport</keyword>
<keyword evidence="4" id="KW-0186">Copper</keyword>